<dbReference type="AlphaFoldDB" id="A0A1Y6F1J8"/>
<dbReference type="SUPFAM" id="SSF58104">
    <property type="entry name" value="Methyl-accepting chemotaxis protein (MCP) signaling domain"/>
    <property type="match status" value="1"/>
</dbReference>
<protein>
    <submittedName>
        <fullName evidence="4">Methyl-accepting chemotaxis protein (MCP) signalling domain-containing protein</fullName>
    </submittedName>
</protein>
<evidence type="ECO:0000313" key="5">
    <source>
        <dbReference type="Proteomes" id="UP000194420"/>
    </source>
</evidence>
<feature type="domain" description="Methyl-accepting transducer" evidence="3">
    <location>
        <begin position="171"/>
        <end position="411"/>
    </location>
</feature>
<evidence type="ECO:0000313" key="4">
    <source>
        <dbReference type="EMBL" id="SMQ68768.1"/>
    </source>
</evidence>
<evidence type="ECO:0000256" key="2">
    <source>
        <dbReference type="PROSITE-ProRule" id="PRU00284"/>
    </source>
</evidence>
<dbReference type="InterPro" id="IPR012292">
    <property type="entry name" value="Globin/Proto"/>
</dbReference>
<dbReference type="RefSeq" id="WP_159456586.1">
    <property type="nucleotide sequence ID" value="NZ_FXWG01000002.1"/>
</dbReference>
<dbReference type="GO" id="GO:0019825">
    <property type="term" value="F:oxygen binding"/>
    <property type="evidence" value="ECO:0007669"/>
    <property type="project" value="InterPro"/>
</dbReference>
<evidence type="ECO:0000256" key="1">
    <source>
        <dbReference type="ARBA" id="ARBA00023224"/>
    </source>
</evidence>
<dbReference type="Gene3D" id="1.10.490.10">
    <property type="entry name" value="Globins"/>
    <property type="match status" value="1"/>
</dbReference>
<reference evidence="5" key="1">
    <citation type="submission" date="2017-04" db="EMBL/GenBank/DDBJ databases">
        <authorList>
            <person name="Varghese N."/>
            <person name="Submissions S."/>
        </authorList>
    </citation>
    <scope>NUCLEOTIDE SEQUENCE [LARGE SCALE GENOMIC DNA]</scope>
</reference>
<dbReference type="Pfam" id="PF00015">
    <property type="entry name" value="MCPsignal"/>
    <property type="match status" value="1"/>
</dbReference>
<dbReference type="GO" id="GO:0020037">
    <property type="term" value="F:heme binding"/>
    <property type="evidence" value="ECO:0007669"/>
    <property type="project" value="InterPro"/>
</dbReference>
<dbReference type="PROSITE" id="PS50111">
    <property type="entry name" value="CHEMOTAXIS_TRANSDUC_2"/>
    <property type="match status" value="1"/>
</dbReference>
<gene>
    <name evidence="4" type="ORF">SAMN06297468_1057</name>
</gene>
<keyword evidence="1 2" id="KW-0807">Transducer</keyword>
<dbReference type="OrthoDB" id="5292010at2"/>
<dbReference type="InterPro" id="IPR004089">
    <property type="entry name" value="MCPsignal_dom"/>
</dbReference>
<organism evidence="4 5">
    <name type="scientific">Altererythrobacter xiamenensis</name>
    <dbReference type="NCBI Taxonomy" id="1316679"/>
    <lineage>
        <taxon>Bacteria</taxon>
        <taxon>Pseudomonadati</taxon>
        <taxon>Pseudomonadota</taxon>
        <taxon>Alphaproteobacteria</taxon>
        <taxon>Sphingomonadales</taxon>
        <taxon>Erythrobacteraceae</taxon>
        <taxon>Altererythrobacter</taxon>
    </lineage>
</organism>
<proteinExistence type="predicted"/>
<keyword evidence="5" id="KW-1185">Reference proteome</keyword>
<dbReference type="PANTHER" id="PTHR32089:SF112">
    <property type="entry name" value="LYSOZYME-LIKE PROTEIN-RELATED"/>
    <property type="match status" value="1"/>
</dbReference>
<dbReference type="GO" id="GO:0007165">
    <property type="term" value="P:signal transduction"/>
    <property type="evidence" value="ECO:0007669"/>
    <property type="project" value="UniProtKB-KW"/>
</dbReference>
<dbReference type="EMBL" id="FXWG01000002">
    <property type="protein sequence ID" value="SMQ68768.1"/>
    <property type="molecule type" value="Genomic_DNA"/>
</dbReference>
<sequence>MLEGKIVVPTTEDAKRLKCFGIEEKFGKDFERISDILRPHSVTLAKSFLLDYFKHAEIEHTQEFLDSQIEKTAGYTRDKYTPPINGEWIRRIEKMGALQYKIGAPLFINLAALNNSHRVSAELIFNGAQNEEEGRRLVDLFLRIAGLEAEIMVSTIQRLEKEAFAAAMRKTAQVFEDTVGTTIETSSEQSAVTKEKSGKVADAADTLLALASEVAAASSQSTSAMTDAARMSGSLNATIEQIDNELRASFDSFDSLSQTADEAVASASQLTEHSKSIENIVKLIRDIADQTSILALNALIEAAQAGKAGAGFAVVANEMKALASQTETATQDIAEQLGGIGETTSQSIAANRSMAEQFSMLRESASKLQQRVGEQSSSVTAIAACIDETAQSAEATAEAVEEISRRAGDVARDVGEVSESVVALDSNLRDLKTSADAFAEQMNS</sequence>
<dbReference type="PANTHER" id="PTHR32089">
    <property type="entry name" value="METHYL-ACCEPTING CHEMOTAXIS PROTEIN MCPB"/>
    <property type="match status" value="1"/>
</dbReference>
<evidence type="ECO:0000259" key="3">
    <source>
        <dbReference type="PROSITE" id="PS50111"/>
    </source>
</evidence>
<dbReference type="SMART" id="SM00283">
    <property type="entry name" value="MA"/>
    <property type="match status" value="1"/>
</dbReference>
<dbReference type="Gene3D" id="1.10.287.950">
    <property type="entry name" value="Methyl-accepting chemotaxis protein"/>
    <property type="match status" value="1"/>
</dbReference>
<dbReference type="GO" id="GO:0016020">
    <property type="term" value="C:membrane"/>
    <property type="evidence" value="ECO:0007669"/>
    <property type="project" value="InterPro"/>
</dbReference>
<name>A0A1Y6F1J8_9SPHN</name>
<accession>A0A1Y6F1J8</accession>
<dbReference type="Proteomes" id="UP000194420">
    <property type="component" value="Unassembled WGS sequence"/>
</dbReference>